<accession>A0ABS5V0Q7</accession>
<dbReference type="SMART" id="SM00901">
    <property type="entry name" value="FRG"/>
    <property type="match status" value="1"/>
</dbReference>
<dbReference type="Proteomes" id="UP001195903">
    <property type="component" value="Unassembled WGS sequence"/>
</dbReference>
<dbReference type="EMBL" id="JAHEPS010000002">
    <property type="protein sequence ID" value="MBT1444015.1"/>
    <property type="molecule type" value="Genomic_DNA"/>
</dbReference>
<dbReference type="Pfam" id="PF08867">
    <property type="entry name" value="FRG"/>
    <property type="match status" value="1"/>
</dbReference>
<evidence type="ECO:0000313" key="2">
    <source>
        <dbReference type="EMBL" id="MBT1444015.1"/>
    </source>
</evidence>
<keyword evidence="3" id="KW-1185">Reference proteome</keyword>
<organism evidence="2 3">
    <name type="scientific">Shewanella jiangmenensis</name>
    <dbReference type="NCBI Taxonomy" id="2837387"/>
    <lineage>
        <taxon>Bacteria</taxon>
        <taxon>Pseudomonadati</taxon>
        <taxon>Pseudomonadota</taxon>
        <taxon>Gammaproteobacteria</taxon>
        <taxon>Alteromonadales</taxon>
        <taxon>Shewanellaceae</taxon>
        <taxon>Shewanella</taxon>
    </lineage>
</organism>
<evidence type="ECO:0000259" key="1">
    <source>
        <dbReference type="SMART" id="SM00901"/>
    </source>
</evidence>
<sequence>MSKWDRVITCIADALEFASAQDRKCWFRGHANKSWDLVPSVFRETHPGSNEYFDEAKLLKEFIRRHPEAKERHSDTFELLTYAQHYGLPTRLLDWTENLLVALYFACSTEPACEAKIFSIPNKINELEQFNQIHQKFIRNLFEELIHNSNPFGFNRAILNACNKLSEDELDYCERTLYFSDHKIGVAIGKAKLSPDLFAGTIGSLNLQVDPVRKLVYPGFLFTPPKINSRLIAQHGVFTCHFGKCYHGGQSFLNLNGFQSYVQEAVIPSGCKANILRELEFCGVTQASLFPELEYQTADIKSYCVF</sequence>
<comment type="caution">
    <text evidence="2">The sequence shown here is derived from an EMBL/GenBank/DDBJ whole genome shotgun (WGS) entry which is preliminary data.</text>
</comment>
<reference evidence="2 3" key="1">
    <citation type="submission" date="2021-05" db="EMBL/GenBank/DDBJ databases">
        <title>Shewanella sp. JM162201.</title>
        <authorList>
            <person name="Xu S."/>
            <person name="Li A."/>
        </authorList>
    </citation>
    <scope>NUCLEOTIDE SEQUENCE [LARGE SCALE GENOMIC DNA]</scope>
    <source>
        <strain evidence="2 3">JM162201</strain>
    </source>
</reference>
<gene>
    <name evidence="2" type="ORF">KJI95_05700</name>
</gene>
<name>A0ABS5V0Q7_9GAMM</name>
<protein>
    <submittedName>
        <fullName evidence="2">FRG domain-containing protein</fullName>
    </submittedName>
</protein>
<dbReference type="RefSeq" id="WP_214506230.1">
    <property type="nucleotide sequence ID" value="NZ_JAHEPS010000002.1"/>
</dbReference>
<proteinExistence type="predicted"/>
<evidence type="ECO:0000313" key="3">
    <source>
        <dbReference type="Proteomes" id="UP001195903"/>
    </source>
</evidence>
<feature type="domain" description="FRG" evidence="1">
    <location>
        <begin position="21"/>
        <end position="118"/>
    </location>
</feature>
<dbReference type="InterPro" id="IPR014966">
    <property type="entry name" value="FRG-dom"/>
</dbReference>